<name>A0A1T4KAR7_9BACT</name>
<gene>
    <name evidence="1" type="ORF">SAMN04488128_10118</name>
</gene>
<evidence type="ECO:0000313" key="2">
    <source>
        <dbReference type="Proteomes" id="UP000190367"/>
    </source>
</evidence>
<protein>
    <submittedName>
        <fullName evidence="1">Uncharacterized protein</fullName>
    </submittedName>
</protein>
<dbReference type="EMBL" id="FUWZ01000001">
    <property type="protein sequence ID" value="SJZ39423.1"/>
    <property type="molecule type" value="Genomic_DNA"/>
</dbReference>
<proteinExistence type="predicted"/>
<dbReference type="AlphaFoldDB" id="A0A1T4KAR7"/>
<accession>A0A1T4KAR7</accession>
<dbReference type="Proteomes" id="UP000190367">
    <property type="component" value="Unassembled WGS sequence"/>
</dbReference>
<sequence length="49" mass="5724">MEAGCLPRFAYLHLFAGPRVEYGFHYGKYPLLFLLQGAYLRLLHIQLLL</sequence>
<organism evidence="1 2">
    <name type="scientific">Chitinophaga eiseniae</name>
    <dbReference type="NCBI Taxonomy" id="634771"/>
    <lineage>
        <taxon>Bacteria</taxon>
        <taxon>Pseudomonadati</taxon>
        <taxon>Bacteroidota</taxon>
        <taxon>Chitinophagia</taxon>
        <taxon>Chitinophagales</taxon>
        <taxon>Chitinophagaceae</taxon>
        <taxon>Chitinophaga</taxon>
    </lineage>
</organism>
<keyword evidence="2" id="KW-1185">Reference proteome</keyword>
<reference evidence="2" key="1">
    <citation type="submission" date="2017-02" db="EMBL/GenBank/DDBJ databases">
        <authorList>
            <person name="Varghese N."/>
            <person name="Submissions S."/>
        </authorList>
    </citation>
    <scope>NUCLEOTIDE SEQUENCE [LARGE SCALE GENOMIC DNA]</scope>
    <source>
        <strain evidence="2">DSM 22224</strain>
    </source>
</reference>
<evidence type="ECO:0000313" key="1">
    <source>
        <dbReference type="EMBL" id="SJZ39423.1"/>
    </source>
</evidence>